<feature type="compositionally biased region" description="Low complexity" evidence="1">
    <location>
        <begin position="535"/>
        <end position="554"/>
    </location>
</feature>
<feature type="compositionally biased region" description="Basic residues" evidence="1">
    <location>
        <begin position="524"/>
        <end position="533"/>
    </location>
</feature>
<organism evidence="2 3">
    <name type="scientific">Orbilia brochopaga</name>
    <dbReference type="NCBI Taxonomy" id="3140254"/>
    <lineage>
        <taxon>Eukaryota</taxon>
        <taxon>Fungi</taxon>
        <taxon>Dikarya</taxon>
        <taxon>Ascomycota</taxon>
        <taxon>Pezizomycotina</taxon>
        <taxon>Orbiliomycetes</taxon>
        <taxon>Orbiliales</taxon>
        <taxon>Orbiliaceae</taxon>
        <taxon>Orbilia</taxon>
    </lineage>
</organism>
<proteinExistence type="predicted"/>
<name>A0AAV9UEN0_9PEZI</name>
<feature type="compositionally biased region" description="Low complexity" evidence="1">
    <location>
        <begin position="10"/>
        <end position="20"/>
    </location>
</feature>
<sequence>MSTRTRRSAAGKPSSSSAVVSYSTPRQSKYPAWKELPYLILLEIFRYAATKPLDNGNPLNHAWILGAAVTCKAFNEPAINLLYSSPPTIPYTRLRKLYEAIKNNPALGTKVHTIESLTTDILDPKIARFEFDSLLRFTPNIRDVCIGGLASRVDTMFQPTTKRISMSPAVLTTLEEMNVSLRSWTWDGYLCWGIAAQYDPRPDAPKMSKEKRGFGWLDAVHSDLAVFKSLRKLTLTIFDFPLAWEPEPGSDSGGERSEDEVRSSAQTDIATIAGAIGRLKYLTDLTFFECAFVNGYFLSQIAGMQLKRLALEAIFACDTGDLQTFLRAGGKSLQELEIKSCGYIRVGFMSVLETATPNLKRLLFEDIPGLVDDQALEVLDIPMPQWPATLESLVMRSLGNWKVLDCEVFLRSLVDTARQGGFMSLREIDVWCILPKLGWRDRAESRKRWGDEFMMAFQDRREDAWKEFLRKKESEGEAIKEDPHAVQGLCQKVLFRLDDSRPTGNQLREEDFLDLEGRGSNGRTPKKASRPAARKSSNTKAKGKGKATASTSKKPSPKKKRSASSGQKRTRASTSQSFVVGRKRPRYNSEDDEDFKVDQLAYDDEDGNDSSWSVDDEYN</sequence>
<feature type="region of interest" description="Disordered" evidence="1">
    <location>
        <begin position="1"/>
        <end position="20"/>
    </location>
</feature>
<evidence type="ECO:0008006" key="4">
    <source>
        <dbReference type="Google" id="ProtNLM"/>
    </source>
</evidence>
<accession>A0AAV9UEN0</accession>
<gene>
    <name evidence="2" type="ORF">TWF696_009300</name>
</gene>
<dbReference type="Proteomes" id="UP001375240">
    <property type="component" value="Unassembled WGS sequence"/>
</dbReference>
<keyword evidence="3" id="KW-1185">Reference proteome</keyword>
<feature type="region of interest" description="Disordered" evidence="1">
    <location>
        <begin position="501"/>
        <end position="619"/>
    </location>
</feature>
<comment type="caution">
    <text evidence="2">The sequence shown here is derived from an EMBL/GenBank/DDBJ whole genome shotgun (WGS) entry which is preliminary data.</text>
</comment>
<dbReference type="AlphaFoldDB" id="A0AAV9UEN0"/>
<dbReference type="EMBL" id="JAVHNQ010000008">
    <property type="protein sequence ID" value="KAK6340988.1"/>
    <property type="molecule type" value="Genomic_DNA"/>
</dbReference>
<reference evidence="2 3" key="1">
    <citation type="submission" date="2019-10" db="EMBL/GenBank/DDBJ databases">
        <authorList>
            <person name="Palmer J.M."/>
        </authorList>
    </citation>
    <scope>NUCLEOTIDE SEQUENCE [LARGE SCALE GENOMIC DNA]</scope>
    <source>
        <strain evidence="2 3">TWF696</strain>
    </source>
</reference>
<evidence type="ECO:0000313" key="3">
    <source>
        <dbReference type="Proteomes" id="UP001375240"/>
    </source>
</evidence>
<dbReference type="SUPFAM" id="SSF52047">
    <property type="entry name" value="RNI-like"/>
    <property type="match status" value="1"/>
</dbReference>
<evidence type="ECO:0000313" key="2">
    <source>
        <dbReference type="EMBL" id="KAK6340988.1"/>
    </source>
</evidence>
<feature type="compositionally biased region" description="Acidic residues" evidence="1">
    <location>
        <begin position="590"/>
        <end position="619"/>
    </location>
</feature>
<evidence type="ECO:0000256" key="1">
    <source>
        <dbReference type="SAM" id="MobiDB-lite"/>
    </source>
</evidence>
<protein>
    <recommendedName>
        <fullName evidence="4">F-box domain-containing protein</fullName>
    </recommendedName>
</protein>